<accession>A0A9W7DY92</accession>
<reference evidence="2" key="1">
    <citation type="submission" date="2022-07" db="EMBL/GenBank/DDBJ databases">
        <title>Genome analysis of Parmales, a sister group of diatoms, reveals the evolutionary specialization of diatoms from phago-mixotrophs to photoautotrophs.</title>
        <authorList>
            <person name="Ban H."/>
            <person name="Sato S."/>
            <person name="Yoshikawa S."/>
            <person name="Kazumasa Y."/>
            <person name="Nakamura Y."/>
            <person name="Ichinomiya M."/>
            <person name="Saitoh K."/>
            <person name="Sato N."/>
            <person name="Blanc-Mathieu R."/>
            <person name="Endo H."/>
            <person name="Kuwata A."/>
            <person name="Ogata H."/>
        </authorList>
    </citation>
    <scope>NUCLEOTIDE SEQUENCE</scope>
</reference>
<dbReference type="AlphaFoldDB" id="A0A9W7DY92"/>
<feature type="transmembrane region" description="Helical" evidence="1">
    <location>
        <begin position="228"/>
        <end position="260"/>
    </location>
</feature>
<dbReference type="EMBL" id="BRXZ01003615">
    <property type="protein sequence ID" value="GMH58475.1"/>
    <property type="molecule type" value="Genomic_DNA"/>
</dbReference>
<name>A0A9W7DY92_9STRA</name>
<protein>
    <submittedName>
        <fullName evidence="2">Uncharacterized protein</fullName>
    </submittedName>
</protein>
<feature type="transmembrane region" description="Helical" evidence="1">
    <location>
        <begin position="193"/>
        <end position="216"/>
    </location>
</feature>
<feature type="transmembrane region" description="Helical" evidence="1">
    <location>
        <begin position="37"/>
        <end position="57"/>
    </location>
</feature>
<comment type="caution">
    <text evidence="2">The sequence shown here is derived from an EMBL/GenBank/DDBJ whole genome shotgun (WGS) entry which is preliminary data.</text>
</comment>
<sequence length="283" mass="31579">MRNQRQVATLNLPSTSTVLSTLSTGTIKFAKRHPFTVSYYLLGLVVALLAGGTALTSTQVSEYNRLMSTVDTNLEYEVSSSYNKAYGAYYQSKGWFSCDRVCKENERRMNDAKRTMEEVRREGNQRVSDAKAVAGVFSEVGVGEARDSFWEYFKRGTKFAKRQSMWDALFMGMRKMGRDESWGEYALKMLLQVLMNFSFGMVMTLGVFVFGLWGLIQSYQPSFLEGMAFFLLASAAGFATVATVLAGMFGTAGGAVFGVAKIAEAQMRIQQEGGGRRRNLHYE</sequence>
<gene>
    <name evidence="2" type="ORF">TrRE_jg1336</name>
</gene>
<dbReference type="Proteomes" id="UP001165082">
    <property type="component" value="Unassembled WGS sequence"/>
</dbReference>
<keyword evidence="1" id="KW-0472">Membrane</keyword>
<organism evidence="2 3">
    <name type="scientific">Triparma retinervis</name>
    <dbReference type="NCBI Taxonomy" id="2557542"/>
    <lineage>
        <taxon>Eukaryota</taxon>
        <taxon>Sar</taxon>
        <taxon>Stramenopiles</taxon>
        <taxon>Ochrophyta</taxon>
        <taxon>Bolidophyceae</taxon>
        <taxon>Parmales</taxon>
        <taxon>Triparmaceae</taxon>
        <taxon>Triparma</taxon>
    </lineage>
</organism>
<keyword evidence="3" id="KW-1185">Reference proteome</keyword>
<dbReference type="OrthoDB" id="202063at2759"/>
<keyword evidence="1" id="KW-1133">Transmembrane helix</keyword>
<evidence type="ECO:0000313" key="3">
    <source>
        <dbReference type="Proteomes" id="UP001165082"/>
    </source>
</evidence>
<evidence type="ECO:0000256" key="1">
    <source>
        <dbReference type="SAM" id="Phobius"/>
    </source>
</evidence>
<proteinExistence type="predicted"/>
<keyword evidence="1" id="KW-0812">Transmembrane</keyword>
<evidence type="ECO:0000313" key="2">
    <source>
        <dbReference type="EMBL" id="GMH58475.1"/>
    </source>
</evidence>